<dbReference type="InterPro" id="IPR053793">
    <property type="entry name" value="PB1-like"/>
</dbReference>
<dbReference type="InterPro" id="IPR051864">
    <property type="entry name" value="NCF2_NOXA1"/>
</dbReference>
<evidence type="ECO:0000256" key="5">
    <source>
        <dbReference type="ARBA" id="ARBA00022737"/>
    </source>
</evidence>
<feature type="domain" description="PB1" evidence="9">
    <location>
        <begin position="564"/>
        <end position="649"/>
    </location>
</feature>
<dbReference type="PROSITE" id="PS50005">
    <property type="entry name" value="TPR"/>
    <property type="match status" value="1"/>
</dbReference>
<evidence type="ECO:0000259" key="9">
    <source>
        <dbReference type="PROSITE" id="PS51745"/>
    </source>
</evidence>
<dbReference type="PROSITE" id="PS51745">
    <property type="entry name" value="PB1"/>
    <property type="match status" value="1"/>
</dbReference>
<dbReference type="GO" id="GO:0005737">
    <property type="term" value="C:cytoplasm"/>
    <property type="evidence" value="ECO:0007669"/>
    <property type="project" value="UniProtKB-SubCell"/>
</dbReference>
<dbReference type="OrthoDB" id="9450131at2759"/>
<keyword evidence="5" id="KW-0677">Repeat</keyword>
<evidence type="ECO:0000256" key="7">
    <source>
        <dbReference type="PROSITE-ProRule" id="PRU00339"/>
    </source>
</evidence>
<evidence type="ECO:0000256" key="1">
    <source>
        <dbReference type="ARBA" id="ARBA00004496"/>
    </source>
</evidence>
<dbReference type="InterPro" id="IPR019734">
    <property type="entry name" value="TPR_rpt"/>
</dbReference>
<proteinExistence type="inferred from homology"/>
<evidence type="ECO:0000256" key="3">
    <source>
        <dbReference type="ARBA" id="ARBA00022443"/>
    </source>
</evidence>
<dbReference type="Gene3D" id="1.25.40.10">
    <property type="entry name" value="Tetratricopeptide repeat domain"/>
    <property type="match status" value="1"/>
</dbReference>
<dbReference type="HOGENOM" id="CLU_020375_0_0_1"/>
<dbReference type="InterPro" id="IPR011990">
    <property type="entry name" value="TPR-like_helical_dom_sf"/>
</dbReference>
<feature type="region of interest" description="Disordered" evidence="8">
    <location>
        <begin position="486"/>
        <end position="539"/>
    </location>
</feature>
<evidence type="ECO:0000313" key="11">
    <source>
        <dbReference type="Proteomes" id="UP000027195"/>
    </source>
</evidence>
<name>A0A067MPY5_BOTB1</name>
<evidence type="ECO:0000256" key="2">
    <source>
        <dbReference type="ARBA" id="ARBA00008051"/>
    </source>
</evidence>
<evidence type="ECO:0000256" key="6">
    <source>
        <dbReference type="ARBA" id="ARBA00022803"/>
    </source>
</evidence>
<feature type="repeat" description="TPR" evidence="7">
    <location>
        <begin position="36"/>
        <end position="69"/>
    </location>
</feature>
<keyword evidence="11" id="KW-1185">Reference proteome</keyword>
<comment type="similarity">
    <text evidence="2">Belongs to the NCF2/NOXA1 family.</text>
</comment>
<dbReference type="Pfam" id="PF00564">
    <property type="entry name" value="PB1"/>
    <property type="match status" value="1"/>
</dbReference>
<evidence type="ECO:0000256" key="8">
    <source>
        <dbReference type="SAM" id="MobiDB-lite"/>
    </source>
</evidence>
<organism evidence="10 11">
    <name type="scientific">Botryobasidium botryosum (strain FD-172 SS1)</name>
    <dbReference type="NCBI Taxonomy" id="930990"/>
    <lineage>
        <taxon>Eukaryota</taxon>
        <taxon>Fungi</taxon>
        <taxon>Dikarya</taxon>
        <taxon>Basidiomycota</taxon>
        <taxon>Agaricomycotina</taxon>
        <taxon>Agaricomycetes</taxon>
        <taxon>Cantharellales</taxon>
        <taxon>Botryobasidiaceae</taxon>
        <taxon>Botryobasidium</taxon>
    </lineage>
</organism>
<feature type="compositionally biased region" description="Low complexity" evidence="8">
    <location>
        <begin position="280"/>
        <end position="293"/>
    </location>
</feature>
<dbReference type="PANTHER" id="PTHR15175">
    <property type="entry name" value="NEUTROPHIL CYTOSOLIC FACTOR 2, NEUTROPHIL NADPH OXIDASE FACTOR 2"/>
    <property type="match status" value="1"/>
</dbReference>
<comment type="subcellular location">
    <subcellularLocation>
        <location evidence="1">Cytoplasm</location>
    </subcellularLocation>
</comment>
<dbReference type="EMBL" id="KL198040">
    <property type="protein sequence ID" value="KDQ13927.1"/>
    <property type="molecule type" value="Genomic_DNA"/>
</dbReference>
<sequence length="649" mass="73114">MSLKAELETWAAALKAYDEDDFERSLSLFGKIADSSKIRTNMGLIYATIGEHEAAVENFMAATTLDKYLAVAYFQCGVSNFLLERYNQALSDFSQAYLHLRGNQIIYYEQIGLNFRLYSAEVLFNKALCQVYMGEGDRGLKEMKEAQKEKVTEEHNVIDDAIRDRGEDYTVFSIPVGILYRPSDIKLKNAKAKDYLGKAKLVASAEATDAFTSFTGSTRLMQGQMPSGAPLDNARPDIEDRIIRQNSTRTPPPALTRAVTTAARVETTASSRNGPPMPDAKAALQKSQSASVAPLVRSRSAGEGLRDRYADPAPVPTPASTRSGLSRGFSTRRPTEQGGSLGVDPLKLRSRSRPSSPPRERERERERERDRDRDRERERERERDRERERERERERDRDRERERERDRERARTMSPSRRAMSPPRREMTPPRRPMSPPRMQPSSTRSSSNSGDGYRDLIDGYIDEPPSMPALPNDAVRWTSRASPPLALSRSVSTRGRQGSGDSAFGGSAGGGSLRRKLSRRPTYGRNGSSGDLSVSRRMGPVYGEEEEGYASTEYDEGPWELMKIRVKLHYQGELRGMTLKPDMPFRDFMDMVQAKFNSKRKLKLVFKDEDGGMVSLRDESDYDLAIETAKEFAGGKPEGKLELWCEEA</sequence>
<dbReference type="FunFam" id="1.25.40.10:FF:000017">
    <property type="entry name" value="NADPH oxidase regulator NoxR"/>
    <property type="match status" value="1"/>
</dbReference>
<protein>
    <recommendedName>
        <fullName evidence="9">PB1 domain-containing protein</fullName>
    </recommendedName>
</protein>
<dbReference type="SMART" id="SM00666">
    <property type="entry name" value="PB1"/>
    <property type="match status" value="1"/>
</dbReference>
<keyword evidence="3" id="KW-0728">SH3 domain</keyword>
<evidence type="ECO:0000313" key="10">
    <source>
        <dbReference type="EMBL" id="KDQ13927.1"/>
    </source>
</evidence>
<dbReference type="InParanoid" id="A0A067MPY5"/>
<keyword evidence="6 7" id="KW-0802">TPR repeat</keyword>
<feature type="region of interest" description="Disordered" evidence="8">
    <location>
        <begin position="265"/>
        <end position="474"/>
    </location>
</feature>
<dbReference type="SUPFAM" id="SSF48452">
    <property type="entry name" value="TPR-like"/>
    <property type="match status" value="1"/>
</dbReference>
<feature type="compositionally biased region" description="Low complexity" evidence="8">
    <location>
        <begin position="440"/>
        <end position="450"/>
    </location>
</feature>
<dbReference type="AlphaFoldDB" id="A0A067MPY5"/>
<dbReference type="SUPFAM" id="SSF54277">
    <property type="entry name" value="CAD &amp; PB1 domains"/>
    <property type="match status" value="1"/>
</dbReference>
<feature type="compositionally biased region" description="Pro residues" evidence="8">
    <location>
        <begin position="430"/>
        <end position="439"/>
    </location>
</feature>
<dbReference type="InterPro" id="IPR000270">
    <property type="entry name" value="PB1_dom"/>
</dbReference>
<feature type="compositionally biased region" description="Basic and acidic residues" evidence="8">
    <location>
        <begin position="358"/>
        <end position="411"/>
    </location>
</feature>
<keyword evidence="4" id="KW-0963">Cytoplasm</keyword>
<dbReference type="STRING" id="930990.A0A067MPY5"/>
<dbReference type="SMART" id="SM00028">
    <property type="entry name" value="TPR"/>
    <property type="match status" value="2"/>
</dbReference>
<evidence type="ECO:0000256" key="4">
    <source>
        <dbReference type="ARBA" id="ARBA00022490"/>
    </source>
</evidence>
<feature type="compositionally biased region" description="Low complexity" evidence="8">
    <location>
        <begin position="412"/>
        <end position="422"/>
    </location>
</feature>
<reference evidence="11" key="1">
    <citation type="journal article" date="2014" name="Proc. Natl. Acad. Sci. U.S.A.">
        <title>Extensive sampling of basidiomycete genomes demonstrates inadequacy of the white-rot/brown-rot paradigm for wood decay fungi.</title>
        <authorList>
            <person name="Riley R."/>
            <person name="Salamov A.A."/>
            <person name="Brown D.W."/>
            <person name="Nagy L.G."/>
            <person name="Floudas D."/>
            <person name="Held B.W."/>
            <person name="Levasseur A."/>
            <person name="Lombard V."/>
            <person name="Morin E."/>
            <person name="Otillar R."/>
            <person name="Lindquist E.A."/>
            <person name="Sun H."/>
            <person name="LaButti K.M."/>
            <person name="Schmutz J."/>
            <person name="Jabbour D."/>
            <person name="Luo H."/>
            <person name="Baker S.E."/>
            <person name="Pisabarro A.G."/>
            <person name="Walton J.D."/>
            <person name="Blanchette R.A."/>
            <person name="Henrissat B."/>
            <person name="Martin F."/>
            <person name="Cullen D."/>
            <person name="Hibbett D.S."/>
            <person name="Grigoriev I.V."/>
        </authorList>
    </citation>
    <scope>NUCLEOTIDE SEQUENCE [LARGE SCALE GENOMIC DNA]</scope>
    <source>
        <strain evidence="11">FD-172 SS1</strain>
    </source>
</reference>
<dbReference type="Proteomes" id="UP000027195">
    <property type="component" value="Unassembled WGS sequence"/>
</dbReference>
<accession>A0A067MPY5</accession>
<gene>
    <name evidence="10" type="ORF">BOTBODRAFT_55680</name>
</gene>
<dbReference type="PANTHER" id="PTHR15175:SF0">
    <property type="entry name" value="SH3 DOMAIN-CONTAINING PROTEIN C23A1.17"/>
    <property type="match status" value="1"/>
</dbReference>
<dbReference type="Gene3D" id="3.10.20.90">
    <property type="entry name" value="Phosphatidylinositol 3-kinase Catalytic Subunit, Chain A, domain 1"/>
    <property type="match status" value="1"/>
</dbReference>